<gene>
    <name evidence="1" type="ORF">I5I61_18880</name>
</gene>
<evidence type="ECO:0008006" key="3">
    <source>
        <dbReference type="Google" id="ProtNLM"/>
    </source>
</evidence>
<proteinExistence type="predicted"/>
<protein>
    <recommendedName>
        <fullName evidence="3">DUF1652 domain-containing protein</fullName>
    </recommendedName>
</protein>
<dbReference type="RefSeq" id="WP_196913102.1">
    <property type="nucleotide sequence ID" value="NZ_JADTFC010000050.1"/>
</dbReference>
<accession>A0ABS0KN70</accession>
<sequence length="75" mass="7876">MLVKATTLGAELCGILGLPSSSVTAIRLVCEAGDIARVEVSMAVKDEDLDELTSIMKCYQLVEKEEDSGNVSATG</sequence>
<dbReference type="EMBL" id="JADTFC010000050">
    <property type="protein sequence ID" value="MBG6289522.1"/>
    <property type="molecule type" value="Genomic_DNA"/>
</dbReference>
<dbReference type="Proteomes" id="UP000608450">
    <property type="component" value="Unassembled WGS sequence"/>
</dbReference>
<reference evidence="1 2" key="1">
    <citation type="submission" date="2020-11" db="EMBL/GenBank/DDBJ databases">
        <title>Enhanced detection system for hospital associated transmission using whole genome sequencing surveillance.</title>
        <authorList>
            <person name="Harrison L.H."/>
            <person name="Van Tyne D."/>
            <person name="Marsh J.W."/>
            <person name="Griffith M.P."/>
            <person name="Snyder D.J."/>
            <person name="Cooper V.S."/>
            <person name="Mustapha M."/>
        </authorList>
    </citation>
    <scope>NUCLEOTIDE SEQUENCE [LARGE SCALE GENOMIC DNA]</scope>
    <source>
        <strain evidence="1 2">PSA00705</strain>
    </source>
</reference>
<evidence type="ECO:0000313" key="1">
    <source>
        <dbReference type="EMBL" id="MBG6289522.1"/>
    </source>
</evidence>
<comment type="caution">
    <text evidence="1">The sequence shown here is derived from an EMBL/GenBank/DDBJ whole genome shotgun (WGS) entry which is preliminary data.</text>
</comment>
<organism evidence="1 2">
    <name type="scientific">Pseudomonas nitroreducens</name>
    <dbReference type="NCBI Taxonomy" id="46680"/>
    <lineage>
        <taxon>Bacteria</taxon>
        <taxon>Pseudomonadati</taxon>
        <taxon>Pseudomonadota</taxon>
        <taxon>Gammaproteobacteria</taxon>
        <taxon>Pseudomonadales</taxon>
        <taxon>Pseudomonadaceae</taxon>
        <taxon>Pseudomonas</taxon>
    </lineage>
</organism>
<name>A0ABS0KN70_PSENT</name>
<keyword evidence="2" id="KW-1185">Reference proteome</keyword>
<evidence type="ECO:0000313" key="2">
    <source>
        <dbReference type="Proteomes" id="UP000608450"/>
    </source>
</evidence>